<dbReference type="Proteomes" id="UP000655868">
    <property type="component" value="Unassembled WGS sequence"/>
</dbReference>
<sequence length="98" mass="10180">MAMDLAAVRGVVEAMMRSADTVAHASRGIGSCSLGSEATGRNYRPEGAALFAGYERLQRAIDGWSVAIAAAARGVEETVDSYESMDSSTSTELGGLHP</sequence>
<protein>
    <submittedName>
        <fullName evidence="2">Uncharacterized protein</fullName>
    </submittedName>
</protein>
<dbReference type="AlphaFoldDB" id="A0A934NNT5"/>
<proteinExistence type="predicted"/>
<evidence type="ECO:0000256" key="1">
    <source>
        <dbReference type="SAM" id="MobiDB-lite"/>
    </source>
</evidence>
<dbReference type="RefSeq" id="WP_199703235.1">
    <property type="nucleotide sequence ID" value="NZ_JAEMNV010000002.1"/>
</dbReference>
<name>A0A934NNT5_9NOCA</name>
<comment type="caution">
    <text evidence="2">The sequence shown here is derived from an EMBL/GenBank/DDBJ whole genome shotgun (WGS) entry which is preliminary data.</text>
</comment>
<gene>
    <name evidence="2" type="ORF">JGU71_06665</name>
</gene>
<evidence type="ECO:0000313" key="2">
    <source>
        <dbReference type="EMBL" id="MBJ8338560.1"/>
    </source>
</evidence>
<feature type="region of interest" description="Disordered" evidence="1">
    <location>
        <begin position="77"/>
        <end position="98"/>
    </location>
</feature>
<reference evidence="2" key="1">
    <citation type="submission" date="2020-12" db="EMBL/GenBank/DDBJ databases">
        <title>Antrihabitans popcorni sp. nov. and Antrihabitans auranticaus sp. nov., isolated from a larva cave.</title>
        <authorList>
            <person name="Lee S.D."/>
            <person name="Kim I.S."/>
        </authorList>
    </citation>
    <scope>NUCLEOTIDE SEQUENCE</scope>
    <source>
        <strain evidence="2">YC3-6</strain>
    </source>
</reference>
<dbReference type="EMBL" id="JAEMNV010000002">
    <property type="protein sequence ID" value="MBJ8338560.1"/>
    <property type="molecule type" value="Genomic_DNA"/>
</dbReference>
<keyword evidence="3" id="KW-1185">Reference proteome</keyword>
<evidence type="ECO:0000313" key="3">
    <source>
        <dbReference type="Proteomes" id="UP000655868"/>
    </source>
</evidence>
<accession>A0A934NNT5</accession>
<organism evidence="2 3">
    <name type="scientific">Antrihabitans stalagmiti</name>
    <dbReference type="NCBI Taxonomy" id="2799499"/>
    <lineage>
        <taxon>Bacteria</taxon>
        <taxon>Bacillati</taxon>
        <taxon>Actinomycetota</taxon>
        <taxon>Actinomycetes</taxon>
        <taxon>Mycobacteriales</taxon>
        <taxon>Nocardiaceae</taxon>
        <taxon>Antrihabitans</taxon>
    </lineage>
</organism>